<dbReference type="PANTHER" id="PTHR14614:SF130">
    <property type="entry name" value="PROTEIN-LYSINE N-METHYLTRANSFERASE EEF2KMT"/>
    <property type="match status" value="1"/>
</dbReference>
<dbReference type="SUPFAM" id="SSF53335">
    <property type="entry name" value="S-adenosyl-L-methionine-dependent methyltransferases"/>
    <property type="match status" value="1"/>
</dbReference>
<accession>A0A1B7MJQ4</accession>
<dbReference type="InterPro" id="IPR029063">
    <property type="entry name" value="SAM-dependent_MTases_sf"/>
</dbReference>
<dbReference type="AlphaFoldDB" id="A0A1B7MJQ4"/>
<name>A0A1B7MJQ4_9AGAM</name>
<evidence type="ECO:0000313" key="1">
    <source>
        <dbReference type="EMBL" id="OAX32835.1"/>
    </source>
</evidence>
<reference evidence="1 2" key="1">
    <citation type="submission" date="2016-06" db="EMBL/GenBank/DDBJ databases">
        <title>Comparative genomics of the ectomycorrhizal sister species Rhizopogon vinicolor and Rhizopogon vesiculosus (Basidiomycota: Boletales) reveals a divergence of the mating type B locus.</title>
        <authorList>
            <consortium name="DOE Joint Genome Institute"/>
            <person name="Mujic A.B."/>
            <person name="Kuo A."/>
            <person name="Tritt A."/>
            <person name="Lipzen A."/>
            <person name="Chen C."/>
            <person name="Johnson J."/>
            <person name="Sharma A."/>
            <person name="Barry K."/>
            <person name="Grigoriev I.V."/>
            <person name="Spatafora J.W."/>
        </authorList>
    </citation>
    <scope>NUCLEOTIDE SEQUENCE [LARGE SCALE GENOMIC DNA]</scope>
    <source>
        <strain evidence="1 2">AM-OR11-026</strain>
    </source>
</reference>
<proteinExistence type="predicted"/>
<keyword evidence="2" id="KW-1185">Reference proteome</keyword>
<dbReference type="InterPro" id="IPR019410">
    <property type="entry name" value="Methyltransf_16"/>
</dbReference>
<sequence length="310" mass="34325">MSMSFTSAVDFDDGLLNLLKGYSALIPPAHLKFPLHHSFTEAHTFLLNQVLLDSHLEKYPPSARYQQAFWKWAIEHLERMDKGEEDGEIDIRIYDRYLSLMLGSSNPSGPPPDSYMTYYWKPQSPLGSADQNNHESITLLESRTTIESGTTGLRTWRASFVLASYLIANAEMIRDQTVLELGCGTGFLGIVVATLHQKFNECHQPNSQAFPGVLLTDVNSGVLSRCRDNVRLSCNPSSTHPSIHFSTLDWFDALSRPVNENAVAPFLSKTRAGIVIGADIVFDPSLVPPLVATLRLALSSETTRNIGANS</sequence>
<evidence type="ECO:0000313" key="2">
    <source>
        <dbReference type="Proteomes" id="UP000092154"/>
    </source>
</evidence>
<dbReference type="OrthoDB" id="194386at2759"/>
<dbReference type="STRING" id="1314800.A0A1B7MJQ4"/>
<dbReference type="Proteomes" id="UP000092154">
    <property type="component" value="Unassembled WGS sequence"/>
</dbReference>
<gene>
    <name evidence="1" type="ORF">K503DRAFT_749468</name>
</gene>
<dbReference type="GO" id="GO:0005737">
    <property type="term" value="C:cytoplasm"/>
    <property type="evidence" value="ECO:0007669"/>
    <property type="project" value="TreeGrafter"/>
</dbReference>
<dbReference type="Gene3D" id="3.40.50.150">
    <property type="entry name" value="Vaccinia Virus protein VP39"/>
    <property type="match status" value="1"/>
</dbReference>
<protein>
    <submittedName>
        <fullName evidence="1">Uncharacterized protein</fullName>
    </submittedName>
</protein>
<dbReference type="PANTHER" id="PTHR14614">
    <property type="entry name" value="HEPATOCELLULAR CARCINOMA-ASSOCIATED ANTIGEN"/>
    <property type="match status" value="1"/>
</dbReference>
<dbReference type="InParanoid" id="A0A1B7MJQ4"/>
<organism evidence="1 2">
    <name type="scientific">Rhizopogon vinicolor AM-OR11-026</name>
    <dbReference type="NCBI Taxonomy" id="1314800"/>
    <lineage>
        <taxon>Eukaryota</taxon>
        <taxon>Fungi</taxon>
        <taxon>Dikarya</taxon>
        <taxon>Basidiomycota</taxon>
        <taxon>Agaricomycotina</taxon>
        <taxon>Agaricomycetes</taxon>
        <taxon>Agaricomycetidae</taxon>
        <taxon>Boletales</taxon>
        <taxon>Suillineae</taxon>
        <taxon>Rhizopogonaceae</taxon>
        <taxon>Rhizopogon</taxon>
    </lineage>
</organism>
<dbReference type="CDD" id="cd02440">
    <property type="entry name" value="AdoMet_MTases"/>
    <property type="match status" value="1"/>
</dbReference>
<dbReference type="EMBL" id="KV448902">
    <property type="protein sequence ID" value="OAX32835.1"/>
    <property type="molecule type" value="Genomic_DNA"/>
</dbReference>
<dbReference type="Pfam" id="PF10294">
    <property type="entry name" value="Methyltransf_16"/>
    <property type="match status" value="1"/>
</dbReference>
<dbReference type="GO" id="GO:0008757">
    <property type="term" value="F:S-adenosylmethionine-dependent methyltransferase activity"/>
    <property type="evidence" value="ECO:0007669"/>
    <property type="project" value="UniProtKB-ARBA"/>
</dbReference>